<accession>A0ABX1SY09</accession>
<name>A0ABX1SY09_9BIFI</name>
<dbReference type="InterPro" id="IPR013762">
    <property type="entry name" value="Integrase-like_cat_sf"/>
</dbReference>
<evidence type="ECO:0000256" key="1">
    <source>
        <dbReference type="ARBA" id="ARBA00008857"/>
    </source>
</evidence>
<evidence type="ECO:0000313" key="6">
    <source>
        <dbReference type="EMBL" id="NMN01768.1"/>
    </source>
</evidence>
<dbReference type="InterPro" id="IPR010998">
    <property type="entry name" value="Integrase_recombinase_N"/>
</dbReference>
<evidence type="ECO:0000256" key="3">
    <source>
        <dbReference type="ARBA" id="ARBA00023172"/>
    </source>
</evidence>
<feature type="region of interest" description="Disordered" evidence="4">
    <location>
        <begin position="441"/>
        <end position="482"/>
    </location>
</feature>
<dbReference type="PANTHER" id="PTHR30349">
    <property type="entry name" value="PHAGE INTEGRASE-RELATED"/>
    <property type="match status" value="1"/>
</dbReference>
<keyword evidence="7" id="KW-1185">Reference proteome</keyword>
<comment type="caution">
    <text evidence="6">The sequence shown here is derived from an EMBL/GenBank/DDBJ whole genome shotgun (WGS) entry which is preliminary data.</text>
</comment>
<dbReference type="RefSeq" id="WP_172144159.1">
    <property type="nucleotide sequence ID" value="NZ_JAAIIJ010000003.1"/>
</dbReference>
<dbReference type="Gene3D" id="1.10.150.130">
    <property type="match status" value="1"/>
</dbReference>
<dbReference type="PANTHER" id="PTHR30349:SF41">
    <property type="entry name" value="INTEGRASE_RECOMBINASE PROTEIN MJ0367-RELATED"/>
    <property type="match status" value="1"/>
</dbReference>
<evidence type="ECO:0000256" key="4">
    <source>
        <dbReference type="SAM" id="MobiDB-lite"/>
    </source>
</evidence>
<reference evidence="6 7" key="1">
    <citation type="submission" date="2020-02" db="EMBL/GenBank/DDBJ databases">
        <title>Characterization of phylogenetic diversity of novel bifidobacterial species isolated in Czech ZOOs.</title>
        <authorList>
            <person name="Lugli G.A."/>
            <person name="Vera N.B."/>
            <person name="Ventura M."/>
        </authorList>
    </citation>
    <scope>NUCLEOTIDE SEQUENCE [LARGE SCALE GENOMIC DNA]</scope>
    <source>
        <strain evidence="6 7">DSM 109963</strain>
    </source>
</reference>
<evidence type="ECO:0000256" key="2">
    <source>
        <dbReference type="ARBA" id="ARBA00023125"/>
    </source>
</evidence>
<dbReference type="SUPFAM" id="SSF56349">
    <property type="entry name" value="DNA breaking-rejoining enzymes"/>
    <property type="match status" value="2"/>
</dbReference>
<evidence type="ECO:0000313" key="7">
    <source>
        <dbReference type="Proteomes" id="UP000553756"/>
    </source>
</evidence>
<gene>
    <name evidence="6" type="ORF">G1C94_0389</name>
</gene>
<organism evidence="6 7">
    <name type="scientific">Bifidobacterium panos</name>
    <dbReference type="NCBI Taxonomy" id="2675321"/>
    <lineage>
        <taxon>Bacteria</taxon>
        <taxon>Bacillati</taxon>
        <taxon>Actinomycetota</taxon>
        <taxon>Actinomycetes</taxon>
        <taxon>Bifidobacteriales</taxon>
        <taxon>Bifidobacteriaceae</taxon>
        <taxon>Bifidobacterium</taxon>
    </lineage>
</organism>
<feature type="domain" description="Tyr recombinase" evidence="5">
    <location>
        <begin position="187"/>
        <end position="428"/>
    </location>
</feature>
<dbReference type="InterPro" id="IPR011010">
    <property type="entry name" value="DNA_brk_join_enz"/>
</dbReference>
<proteinExistence type="inferred from homology"/>
<dbReference type="Proteomes" id="UP000553756">
    <property type="component" value="Unassembled WGS sequence"/>
</dbReference>
<protein>
    <submittedName>
        <fullName evidence="6">Integrase</fullName>
    </submittedName>
</protein>
<keyword evidence="2" id="KW-0238">DNA-binding</keyword>
<dbReference type="EMBL" id="JAAIIJ010000003">
    <property type="protein sequence ID" value="NMN01768.1"/>
    <property type="molecule type" value="Genomic_DNA"/>
</dbReference>
<dbReference type="InterPro" id="IPR002104">
    <property type="entry name" value="Integrase_catalytic"/>
</dbReference>
<feature type="compositionally biased region" description="Basic and acidic residues" evidence="4">
    <location>
        <begin position="447"/>
        <end position="482"/>
    </location>
</feature>
<dbReference type="Pfam" id="PF00589">
    <property type="entry name" value="Phage_integrase"/>
    <property type="match status" value="1"/>
</dbReference>
<evidence type="ECO:0000259" key="5">
    <source>
        <dbReference type="PROSITE" id="PS51898"/>
    </source>
</evidence>
<dbReference type="PROSITE" id="PS51898">
    <property type="entry name" value="TYR_RECOMBINASE"/>
    <property type="match status" value="1"/>
</dbReference>
<comment type="similarity">
    <text evidence="1">Belongs to the 'phage' integrase family.</text>
</comment>
<dbReference type="Gene3D" id="1.10.443.10">
    <property type="entry name" value="Intergrase catalytic core"/>
    <property type="match status" value="1"/>
</dbReference>
<dbReference type="InterPro" id="IPR050090">
    <property type="entry name" value="Tyrosine_recombinase_XerCD"/>
</dbReference>
<sequence length="482" mass="55193">MAKRRAKGAQKPYLFWHTYSYVNKDGERITKRTQRWKVRLELPPDADGKRRYKTFVGNTSGECMRKLREARDLLNSGKAISPAKSPTLRTYSRLFLEDASHRVSSGTLDGYRTKLLKYCDAWMDMEMRSFVPSTIRTIINECGKSLSYKHILWTALNQVFDMAVEDKAITSNPVKSVKLNGMSLVETGRKAYSVPELKSMLLVTLDDPIWLAARKWWRIFTGMRQGEILGAPLECLHLMSREDESRGIGSWFDLEWSLAEIPKKHGCGQPVKGRYPCGMKRGGNCPQGEWAVPDGFKMRHLVNRWCLKSTKSKKGRMVPIVPELAEVLRRYLDATRDWPNPYGLLFRNPDGSPVTPKQDAAEFKQWLERAGLDPSTRFGHETRYSAVTLMRRGGGDQKAVEEIIGHTSIQVDNIYRTVDMEEKQQTAGLIGAALDMPRGLLPSAEGHSIEDAEESLRRLKESQRLEKRERDRQRRNKKNAEE</sequence>
<keyword evidence="3" id="KW-0233">DNA recombination</keyword>